<dbReference type="InterPro" id="IPR008258">
    <property type="entry name" value="Transglycosylase_SLT_dom_1"/>
</dbReference>
<feature type="domain" description="Transglycosylase SLT" evidence="4">
    <location>
        <begin position="80"/>
        <end position="175"/>
    </location>
</feature>
<dbReference type="SUPFAM" id="SSF53955">
    <property type="entry name" value="Lysozyme-like"/>
    <property type="match status" value="1"/>
</dbReference>
<proteinExistence type="inferred from homology"/>
<organism evidence="5 6">
    <name type="scientific">Pararhodobacter aggregans</name>
    <dbReference type="NCBI Taxonomy" id="404875"/>
    <lineage>
        <taxon>Bacteria</taxon>
        <taxon>Pseudomonadati</taxon>
        <taxon>Pseudomonadota</taxon>
        <taxon>Alphaproteobacteria</taxon>
        <taxon>Rhodobacterales</taxon>
        <taxon>Paracoccaceae</taxon>
        <taxon>Pararhodobacter</taxon>
    </lineage>
</organism>
<comment type="similarity">
    <text evidence="1">Belongs to the transglycosylase Slt family.</text>
</comment>
<name>A0A2T7URI0_9RHOB</name>
<dbReference type="EMBL" id="QDDR01000006">
    <property type="protein sequence ID" value="PVE47256.1"/>
    <property type="molecule type" value="Genomic_DNA"/>
</dbReference>
<keyword evidence="3" id="KW-0732">Signal</keyword>
<feature type="signal peptide" evidence="3">
    <location>
        <begin position="1"/>
        <end position="19"/>
    </location>
</feature>
<dbReference type="Gene3D" id="1.10.530.10">
    <property type="match status" value="1"/>
</dbReference>
<reference evidence="5 6" key="1">
    <citation type="journal article" date="2011" name="Syst. Appl. Microbiol.">
        <title>Defluviimonas denitrificans gen. nov., sp. nov., and Pararhodobacter aggregans gen. nov., sp. nov., non-phototrophic Rhodobacteraceae from the biofilter of a marine aquaculture.</title>
        <authorList>
            <person name="Foesel B.U."/>
            <person name="Drake H.L."/>
            <person name="Schramm A."/>
        </authorList>
    </citation>
    <scope>NUCLEOTIDE SEQUENCE [LARGE SCALE GENOMIC DNA]</scope>
    <source>
        <strain evidence="5 6">D1-19</strain>
    </source>
</reference>
<sequence length="193" mass="20369">MLKLLLTAGLVVAATGADASGLRLAGAGTAPVSRADTFRTQTRLMDTRLSRQYSASAPQGAAVPAVTYQGSYRGEFIGIARAAASRHGVPEELFLRLVNQESRWNPGAVSPAGARGLAQLMPDTATLLGVDINDPHQNLEGGARFLRMMYDRFGSWRLALAAYNAGPGAVEQHNGVPPYAETTNYVQVILGSG</sequence>
<dbReference type="InterPro" id="IPR023346">
    <property type="entry name" value="Lysozyme-like_dom_sf"/>
</dbReference>
<dbReference type="Proteomes" id="UP000244810">
    <property type="component" value="Unassembled WGS sequence"/>
</dbReference>
<comment type="caution">
    <text evidence="5">The sequence shown here is derived from an EMBL/GenBank/DDBJ whole genome shotgun (WGS) entry which is preliminary data.</text>
</comment>
<dbReference type="Pfam" id="PF01464">
    <property type="entry name" value="SLT"/>
    <property type="match status" value="1"/>
</dbReference>
<gene>
    <name evidence="5" type="ORF">DDE23_13545</name>
</gene>
<evidence type="ECO:0000256" key="2">
    <source>
        <dbReference type="ARBA" id="ARBA00009387"/>
    </source>
</evidence>
<keyword evidence="6" id="KW-1185">Reference proteome</keyword>
<evidence type="ECO:0000256" key="3">
    <source>
        <dbReference type="SAM" id="SignalP"/>
    </source>
</evidence>
<dbReference type="OrthoDB" id="9815002at2"/>
<dbReference type="RefSeq" id="WP_107752567.1">
    <property type="nucleotide sequence ID" value="NZ_QBKF01000008.1"/>
</dbReference>
<protein>
    <submittedName>
        <fullName evidence="5">Lytic transglycosylase</fullName>
    </submittedName>
</protein>
<dbReference type="PANTHER" id="PTHR37423:SF2">
    <property type="entry name" value="MEMBRANE-BOUND LYTIC MUREIN TRANSGLYCOSYLASE C"/>
    <property type="match status" value="1"/>
</dbReference>
<dbReference type="CDD" id="cd00254">
    <property type="entry name" value="LT-like"/>
    <property type="match status" value="1"/>
</dbReference>
<dbReference type="PANTHER" id="PTHR37423">
    <property type="entry name" value="SOLUBLE LYTIC MUREIN TRANSGLYCOSYLASE-RELATED"/>
    <property type="match status" value="1"/>
</dbReference>
<evidence type="ECO:0000313" key="6">
    <source>
        <dbReference type="Proteomes" id="UP000244810"/>
    </source>
</evidence>
<evidence type="ECO:0000256" key="1">
    <source>
        <dbReference type="ARBA" id="ARBA00007734"/>
    </source>
</evidence>
<evidence type="ECO:0000259" key="4">
    <source>
        <dbReference type="Pfam" id="PF01464"/>
    </source>
</evidence>
<evidence type="ECO:0000313" key="5">
    <source>
        <dbReference type="EMBL" id="PVE47256.1"/>
    </source>
</evidence>
<feature type="chain" id="PRO_5015576865" evidence="3">
    <location>
        <begin position="20"/>
        <end position="193"/>
    </location>
</feature>
<comment type="similarity">
    <text evidence="2">Belongs to the virb1 family.</text>
</comment>
<dbReference type="AlphaFoldDB" id="A0A2T7URI0"/>
<accession>A0A2T7URI0</accession>